<dbReference type="Gene3D" id="1.20.1340.10">
    <property type="entry name" value="dopa decarboxylase, N-terminal domain"/>
    <property type="match status" value="1"/>
</dbReference>
<comment type="caution">
    <text evidence="8">The sequence shown here is derived from an EMBL/GenBank/DDBJ whole genome shotgun (WGS) entry which is preliminary data.</text>
</comment>
<name>A0ABD3HQG0_9MARC</name>
<evidence type="ECO:0000256" key="2">
    <source>
        <dbReference type="ARBA" id="ARBA00009533"/>
    </source>
</evidence>
<dbReference type="InterPro" id="IPR002129">
    <property type="entry name" value="PyrdxlP-dep_de-COase"/>
</dbReference>
<proteinExistence type="inferred from homology"/>
<dbReference type="InterPro" id="IPR010977">
    <property type="entry name" value="Aromatic_deC"/>
</dbReference>
<protein>
    <recommendedName>
        <fullName evidence="10">Tyrosine decarboxylase</fullName>
    </recommendedName>
</protein>
<reference evidence="8 9" key="1">
    <citation type="submission" date="2024-09" db="EMBL/GenBank/DDBJ databases">
        <title>Chromosome-scale assembly of Riccia sorocarpa.</title>
        <authorList>
            <person name="Paukszto L."/>
        </authorList>
    </citation>
    <scope>NUCLEOTIDE SEQUENCE [LARGE SCALE GENOMIC DNA]</scope>
    <source>
        <strain evidence="8">LP-2024</strain>
        <tissue evidence="8">Aerial parts of the thallus</tissue>
    </source>
</reference>
<dbReference type="Gene3D" id="3.40.640.10">
    <property type="entry name" value="Type I PLP-dependent aspartate aminotransferase-like (Major domain)"/>
    <property type="match status" value="1"/>
</dbReference>
<evidence type="ECO:0000256" key="6">
    <source>
        <dbReference type="PIRSR" id="PIRSR602129-50"/>
    </source>
</evidence>
<dbReference type="Pfam" id="PF00282">
    <property type="entry name" value="Pyridoxal_deC"/>
    <property type="match status" value="2"/>
</dbReference>
<evidence type="ECO:0000256" key="4">
    <source>
        <dbReference type="ARBA" id="ARBA00022898"/>
    </source>
</evidence>
<dbReference type="PANTHER" id="PTHR11999">
    <property type="entry name" value="GROUP II PYRIDOXAL-5-PHOSPHATE DECARBOXYLASE"/>
    <property type="match status" value="1"/>
</dbReference>
<keyword evidence="9" id="KW-1185">Reference proteome</keyword>
<evidence type="ECO:0000313" key="8">
    <source>
        <dbReference type="EMBL" id="KAL3693668.1"/>
    </source>
</evidence>
<evidence type="ECO:0000256" key="3">
    <source>
        <dbReference type="ARBA" id="ARBA00022793"/>
    </source>
</evidence>
<evidence type="ECO:0008006" key="10">
    <source>
        <dbReference type="Google" id="ProtNLM"/>
    </source>
</evidence>
<dbReference type="Gene3D" id="3.90.1150.10">
    <property type="entry name" value="Aspartate Aminotransferase, domain 1"/>
    <property type="match status" value="1"/>
</dbReference>
<dbReference type="AlphaFoldDB" id="A0ABD3HQG0"/>
<keyword evidence="5 7" id="KW-0456">Lyase</keyword>
<keyword evidence="4 6" id="KW-0663">Pyridoxal phosphate</keyword>
<dbReference type="EMBL" id="JBJQOH010000003">
    <property type="protein sequence ID" value="KAL3693668.1"/>
    <property type="molecule type" value="Genomic_DNA"/>
</dbReference>
<sequence>MRSASEGVQPTLLGVLEVEEWRRCAHQMVDFIADYYRDIARFPVRSQVEPGYLAPLLPNEAPENPETLDDVLADVQTKILPGITHWQSPSFFAYYPSNASTAGYLGEMLSGGLSIVGFSWISSPAATELETIVLDWLGKLLRLPKQFLTCEGGTGVIQGTASEAVCVVLLAARQRSKAAQIAGVAANLRVIPTDSSTSFALSPSALRKALAEDTANGYMPFFLCGTLGTTSSAAVDPLSELGNIAQEHGMWFHVDAAYAGNACICPEFRHYLDGVEWADSYCMNPHKWLLTNFDCSTLWVKHPKSLMDALSTRPEVLRNKATDANAVVDLKDLQIPLGRRFRSLKLWFVMRLYGASGLRNYIRSHVSAAQHFESLVKTSDRFEMVAPRSFSLVCFRLKPREVDTESGNILNATLLEAINSRGECFLTHTILDGAYTLRLAVSSSRTELQHVMDAWAVINQEADRLLSTS</sequence>
<dbReference type="Proteomes" id="UP001633002">
    <property type="component" value="Unassembled WGS sequence"/>
</dbReference>
<dbReference type="InterPro" id="IPR021115">
    <property type="entry name" value="Pyridoxal-P_BS"/>
</dbReference>
<dbReference type="PRINTS" id="PR00800">
    <property type="entry name" value="YHDCRBOXLASE"/>
</dbReference>
<dbReference type="GO" id="GO:0016831">
    <property type="term" value="F:carboxy-lyase activity"/>
    <property type="evidence" value="ECO:0007669"/>
    <property type="project" value="UniProtKB-KW"/>
</dbReference>
<evidence type="ECO:0000256" key="1">
    <source>
        <dbReference type="ARBA" id="ARBA00001933"/>
    </source>
</evidence>
<comment type="cofactor">
    <cofactor evidence="1 6 7">
        <name>pyridoxal 5'-phosphate</name>
        <dbReference type="ChEBI" id="CHEBI:597326"/>
    </cofactor>
</comment>
<dbReference type="InterPro" id="IPR015422">
    <property type="entry name" value="PyrdxlP-dep_Trfase_small"/>
</dbReference>
<comment type="similarity">
    <text evidence="2 7">Belongs to the group II decarboxylase family.</text>
</comment>
<feature type="modified residue" description="N6-(pyridoxal phosphate)lysine" evidence="6">
    <location>
        <position position="287"/>
    </location>
</feature>
<dbReference type="PANTHER" id="PTHR11999:SF70">
    <property type="entry name" value="MIP05841P"/>
    <property type="match status" value="1"/>
</dbReference>
<dbReference type="InterPro" id="IPR015424">
    <property type="entry name" value="PyrdxlP-dep_Trfase"/>
</dbReference>
<dbReference type="PROSITE" id="PS00392">
    <property type="entry name" value="DDC_GAD_HDC_YDC"/>
    <property type="match status" value="1"/>
</dbReference>
<keyword evidence="3" id="KW-0210">Decarboxylase</keyword>
<organism evidence="8 9">
    <name type="scientific">Riccia sorocarpa</name>
    <dbReference type="NCBI Taxonomy" id="122646"/>
    <lineage>
        <taxon>Eukaryota</taxon>
        <taxon>Viridiplantae</taxon>
        <taxon>Streptophyta</taxon>
        <taxon>Embryophyta</taxon>
        <taxon>Marchantiophyta</taxon>
        <taxon>Marchantiopsida</taxon>
        <taxon>Marchantiidae</taxon>
        <taxon>Marchantiales</taxon>
        <taxon>Ricciaceae</taxon>
        <taxon>Riccia</taxon>
    </lineage>
</organism>
<evidence type="ECO:0000256" key="7">
    <source>
        <dbReference type="RuleBase" id="RU000382"/>
    </source>
</evidence>
<evidence type="ECO:0000313" key="9">
    <source>
        <dbReference type="Proteomes" id="UP001633002"/>
    </source>
</evidence>
<accession>A0ABD3HQG0</accession>
<dbReference type="InterPro" id="IPR015421">
    <property type="entry name" value="PyrdxlP-dep_Trfase_major"/>
</dbReference>
<gene>
    <name evidence="8" type="ORF">R1sor_007319</name>
</gene>
<evidence type="ECO:0000256" key="5">
    <source>
        <dbReference type="ARBA" id="ARBA00023239"/>
    </source>
</evidence>
<dbReference type="SUPFAM" id="SSF53383">
    <property type="entry name" value="PLP-dependent transferases"/>
    <property type="match status" value="1"/>
</dbReference>
<dbReference type="FunFam" id="1.20.1340.10:FF:000001">
    <property type="entry name" value="Histidine decarboxylase"/>
    <property type="match status" value="1"/>
</dbReference>